<dbReference type="FunFam" id="3.90.550.10:FF:000092">
    <property type="entry name" value="Glycogenin 2"/>
    <property type="match status" value="1"/>
</dbReference>
<evidence type="ECO:0000256" key="11">
    <source>
        <dbReference type="ARBA" id="ARBA00050886"/>
    </source>
</evidence>
<dbReference type="GO" id="GO:0005737">
    <property type="term" value="C:cytoplasm"/>
    <property type="evidence" value="ECO:0007669"/>
    <property type="project" value="UniProtKB-SubCell"/>
</dbReference>
<feature type="compositionally biased region" description="Basic and acidic residues" evidence="14">
    <location>
        <begin position="696"/>
        <end position="711"/>
    </location>
</feature>
<keyword evidence="6" id="KW-0320">Glycogen biosynthesis</keyword>
<evidence type="ECO:0000256" key="14">
    <source>
        <dbReference type="SAM" id="MobiDB-lite"/>
    </source>
</evidence>
<feature type="region of interest" description="Disordered" evidence="14">
    <location>
        <begin position="627"/>
        <end position="830"/>
    </location>
</feature>
<comment type="subcellular location">
    <subcellularLocation>
        <location evidence="2">Cytoplasm</location>
    </subcellularLocation>
</comment>
<protein>
    <recommendedName>
        <fullName evidence="10">glycogenin glucosyltransferase</fullName>
        <ecNumber evidence="10">2.4.1.186</ecNumber>
    </recommendedName>
</protein>
<evidence type="ECO:0000256" key="6">
    <source>
        <dbReference type="ARBA" id="ARBA00023056"/>
    </source>
</evidence>
<feature type="region of interest" description="Disordered" evidence="14">
    <location>
        <begin position="284"/>
        <end position="365"/>
    </location>
</feature>
<comment type="catalytic activity">
    <reaction evidence="12">
        <text>L-tyrosyl-[glycogenin] + UDP-alpha-D-glucose = alpha-D-glucosyl-L-tyrosyl-[glycogenin] + UDP + H(+)</text>
        <dbReference type="Rhea" id="RHEA:23360"/>
        <dbReference type="Rhea" id="RHEA-COMP:14604"/>
        <dbReference type="Rhea" id="RHEA-COMP:14605"/>
        <dbReference type="ChEBI" id="CHEBI:15378"/>
        <dbReference type="ChEBI" id="CHEBI:46858"/>
        <dbReference type="ChEBI" id="CHEBI:58223"/>
        <dbReference type="ChEBI" id="CHEBI:58885"/>
        <dbReference type="ChEBI" id="CHEBI:140573"/>
        <dbReference type="EC" id="2.4.1.186"/>
    </reaction>
</comment>
<dbReference type="Pfam" id="PF01501">
    <property type="entry name" value="Glyco_transf_8"/>
    <property type="match status" value="1"/>
</dbReference>
<proteinExistence type="inferred from homology"/>
<dbReference type="PANTHER" id="PTHR11183">
    <property type="entry name" value="GLYCOGENIN SUBFAMILY MEMBER"/>
    <property type="match status" value="1"/>
</dbReference>
<organism evidence="15 16">
    <name type="scientific">Pseudocercospora musae</name>
    <dbReference type="NCBI Taxonomy" id="113226"/>
    <lineage>
        <taxon>Eukaryota</taxon>
        <taxon>Fungi</taxon>
        <taxon>Dikarya</taxon>
        <taxon>Ascomycota</taxon>
        <taxon>Pezizomycotina</taxon>
        <taxon>Dothideomycetes</taxon>
        <taxon>Dothideomycetidae</taxon>
        <taxon>Mycosphaerellales</taxon>
        <taxon>Mycosphaerellaceae</taxon>
        <taxon>Pseudocercospora</taxon>
    </lineage>
</organism>
<dbReference type="Proteomes" id="UP000073492">
    <property type="component" value="Unassembled WGS sequence"/>
</dbReference>
<dbReference type="InterPro" id="IPR029044">
    <property type="entry name" value="Nucleotide-diphossugar_trans"/>
</dbReference>
<feature type="compositionally biased region" description="Polar residues" evidence="14">
    <location>
        <begin position="759"/>
        <end position="770"/>
    </location>
</feature>
<dbReference type="Gene3D" id="3.90.550.10">
    <property type="entry name" value="Spore Coat Polysaccharide Biosynthesis Protein SpsA, Chain A"/>
    <property type="match status" value="1"/>
</dbReference>
<evidence type="ECO:0000256" key="13">
    <source>
        <dbReference type="ARBA" id="ARBA00057883"/>
    </source>
</evidence>
<feature type="compositionally biased region" description="Basic and acidic residues" evidence="14">
    <location>
        <begin position="436"/>
        <end position="450"/>
    </location>
</feature>
<dbReference type="CDD" id="cd02537">
    <property type="entry name" value="GT8_Glycogenin"/>
    <property type="match status" value="1"/>
</dbReference>
<feature type="compositionally biased region" description="Low complexity" evidence="14">
    <location>
        <begin position="746"/>
        <end position="758"/>
    </location>
</feature>
<feature type="region of interest" description="Disordered" evidence="14">
    <location>
        <begin position="395"/>
        <end position="464"/>
    </location>
</feature>
<evidence type="ECO:0000256" key="9">
    <source>
        <dbReference type="ARBA" id="ARBA00038162"/>
    </source>
</evidence>
<feature type="compositionally biased region" description="Pro residues" evidence="14">
    <location>
        <begin position="403"/>
        <end position="412"/>
    </location>
</feature>
<feature type="compositionally biased region" description="Basic and acidic residues" evidence="14">
    <location>
        <begin position="821"/>
        <end position="830"/>
    </location>
</feature>
<keyword evidence="3" id="KW-0963">Cytoplasm</keyword>
<evidence type="ECO:0000256" key="5">
    <source>
        <dbReference type="ARBA" id="ARBA00022723"/>
    </source>
</evidence>
<evidence type="ECO:0000256" key="3">
    <source>
        <dbReference type="ARBA" id="ARBA00022490"/>
    </source>
</evidence>
<dbReference type="AlphaFoldDB" id="A0A139IIY1"/>
<comment type="catalytic activity">
    <reaction evidence="11">
        <text>[1,4-alpha-D-glucosyl](n)-L-tyrosyl-[glycogenin] + UDP-alpha-D-glucose = [1,4-alpha-D-glucosyl](n+1)-L-tyrosyl-[glycogenin] + UDP + H(+)</text>
        <dbReference type="Rhea" id="RHEA:56560"/>
        <dbReference type="Rhea" id="RHEA-COMP:14606"/>
        <dbReference type="Rhea" id="RHEA-COMP:14607"/>
        <dbReference type="ChEBI" id="CHEBI:15378"/>
        <dbReference type="ChEBI" id="CHEBI:58223"/>
        <dbReference type="ChEBI" id="CHEBI:58885"/>
        <dbReference type="ChEBI" id="CHEBI:140574"/>
        <dbReference type="EC" id="2.4.1.186"/>
    </reaction>
</comment>
<evidence type="ECO:0000256" key="7">
    <source>
        <dbReference type="ARBA" id="ARBA00023180"/>
    </source>
</evidence>
<gene>
    <name evidence="15" type="ORF">AC579_6400</name>
</gene>
<dbReference type="EMBL" id="LFZO01000077">
    <property type="protein sequence ID" value="KXT14669.1"/>
    <property type="molecule type" value="Genomic_DNA"/>
</dbReference>
<comment type="function">
    <text evidence="13">Self-glucosylating initiator of glycogen synthesis. It catalyzes the formation of a short alpha (1,4)-glucosyl chain covalently attached via a glucose 1-O-tyrosyl linkage to internal tyrosine residues and these chains act as primers for the elongation reaction catalyzed by glycogen synthase.</text>
</comment>
<keyword evidence="16" id="KW-1185">Reference proteome</keyword>
<feature type="compositionally biased region" description="Low complexity" evidence="14">
    <location>
        <begin position="778"/>
        <end position="817"/>
    </location>
</feature>
<comment type="caution">
    <text evidence="15">The sequence shown here is derived from an EMBL/GenBank/DDBJ whole genome shotgun (WGS) entry which is preliminary data.</text>
</comment>
<keyword evidence="5" id="KW-0479">Metal-binding</keyword>
<dbReference type="InterPro" id="IPR002495">
    <property type="entry name" value="Glyco_trans_8"/>
</dbReference>
<accession>A0A139IIY1</accession>
<feature type="compositionally biased region" description="Polar residues" evidence="14">
    <location>
        <begin position="678"/>
        <end position="693"/>
    </location>
</feature>
<name>A0A139IIY1_9PEZI</name>
<sequence length="830" mass="92755">MAHAEDVYCTLVMNDAYLPGAAVLAHSLRDCGTKKKLACLVLQDGLLASTMEELRSLYNYVIPIERIANPQPGNLYLMNRPDLLYTFTKINLWRQVQFRKIVYVDADVVALRAPEELFDIPDSFAAAPDVGWPDAFNSGVMVLTPDMGEYYALRGLASSGDSFDGADQGLLNQYYENRPWKRLNFTYNTTPSANYQYEPAYRYWKRNITLVHFIGKDKPWQRAREEKGAPNAFQEMLSRWWAVYDRHFQVSTSDYIFGRRNPVTDYVHGQQIASSESFSAAGYPVATTQPAPPPQSFLAQGQPYYTPHQGVESQKQHQQHYQPPHHPSHHQAGTATPPFTERGEPAENLAQGHQQPVPTVEQRKFSAPHMEWDATRGAPPIDARPEAADFPTTTYEFNTNPAPFRPPPSYPEPPKDMYYQVPPPPSQSAPKPIFPWEERENSRPTRRFIEDEAPPPPPELEPEAPCVDELEVSTDKNIEPVTPTIKVTDDPWISFAQQKNAWDEVNGINDYVRALTAFQKNRGKVQVVQENVPSIGVPTTADVPKPEDLIEKVEQARERRESLILTDFPTADDRPSLPVTPAPRRRSTFWGDEGRDDEADLPPAEGVPDQADWDPNVQLENLRRSSLIGPGDLKLPGGKRLPKRTMPPTAVPIPEHALNHPHVPTANSGDDTDERSVDYQQLNYVAGASSGSSPHGLDRFAKGHETHDENFRSASGSKQSESRSKSQGVSFGESSMIGESDQTTYSSSADSSRNQSNDWTTSFRTGAQQTRSERKPFSEFPSSSSSSETRTTPNFFSGSSESTTNTTSNNASSLMTSILSGDREAERDRA</sequence>
<dbReference type="InterPro" id="IPR050587">
    <property type="entry name" value="GNT1/Glycosyltrans_8"/>
</dbReference>
<reference evidence="15 16" key="1">
    <citation type="submission" date="2015-07" db="EMBL/GenBank/DDBJ databases">
        <title>Comparative genomics of the Sigatoka disease complex on banana suggests a link between parallel evolutionary changes in Pseudocercospora fijiensis and Pseudocercospora eumusae and increased virulence on the banana host.</title>
        <authorList>
            <person name="Chang T.-C."/>
            <person name="Salvucci A."/>
            <person name="Crous P.W."/>
            <person name="Stergiopoulos I."/>
        </authorList>
    </citation>
    <scope>NUCLEOTIDE SEQUENCE [LARGE SCALE GENOMIC DNA]</scope>
    <source>
        <strain evidence="15 16">CBS 116634</strain>
    </source>
</reference>
<dbReference type="GO" id="GO:0005978">
    <property type="term" value="P:glycogen biosynthetic process"/>
    <property type="evidence" value="ECO:0007669"/>
    <property type="project" value="UniProtKB-KW"/>
</dbReference>
<evidence type="ECO:0000313" key="15">
    <source>
        <dbReference type="EMBL" id="KXT14669.1"/>
    </source>
</evidence>
<keyword evidence="4" id="KW-0808">Transferase</keyword>
<evidence type="ECO:0000256" key="1">
    <source>
        <dbReference type="ARBA" id="ARBA00001936"/>
    </source>
</evidence>
<dbReference type="EC" id="2.4.1.186" evidence="10"/>
<keyword evidence="8" id="KW-0464">Manganese</keyword>
<dbReference type="SUPFAM" id="SSF53448">
    <property type="entry name" value="Nucleotide-diphospho-sugar transferases"/>
    <property type="match status" value="1"/>
</dbReference>
<dbReference type="GO" id="GO:0008466">
    <property type="term" value="F:glycogenin glucosyltransferase activity"/>
    <property type="evidence" value="ECO:0007669"/>
    <property type="project" value="UniProtKB-EC"/>
</dbReference>
<keyword evidence="7" id="KW-0325">Glycoprotein</keyword>
<evidence type="ECO:0000313" key="16">
    <source>
        <dbReference type="Proteomes" id="UP000073492"/>
    </source>
</evidence>
<dbReference type="OrthoDB" id="2014201at2759"/>
<evidence type="ECO:0000256" key="4">
    <source>
        <dbReference type="ARBA" id="ARBA00022679"/>
    </source>
</evidence>
<evidence type="ECO:0000256" key="12">
    <source>
        <dbReference type="ARBA" id="ARBA00052293"/>
    </source>
</evidence>
<feature type="region of interest" description="Disordered" evidence="14">
    <location>
        <begin position="562"/>
        <end position="613"/>
    </location>
</feature>
<comment type="cofactor">
    <cofactor evidence="1">
        <name>Mn(2+)</name>
        <dbReference type="ChEBI" id="CHEBI:29035"/>
    </cofactor>
</comment>
<dbReference type="GO" id="GO:0046872">
    <property type="term" value="F:metal ion binding"/>
    <property type="evidence" value="ECO:0007669"/>
    <property type="project" value="UniProtKB-KW"/>
</dbReference>
<evidence type="ECO:0000256" key="2">
    <source>
        <dbReference type="ARBA" id="ARBA00004496"/>
    </source>
</evidence>
<evidence type="ECO:0000256" key="10">
    <source>
        <dbReference type="ARBA" id="ARBA00038934"/>
    </source>
</evidence>
<dbReference type="STRING" id="113226.A0A139IIY1"/>
<evidence type="ECO:0000256" key="8">
    <source>
        <dbReference type="ARBA" id="ARBA00023211"/>
    </source>
</evidence>
<comment type="similarity">
    <text evidence="9">Belongs to the glycosyltransferase 8 family. Glycogenin subfamily.</text>
</comment>